<dbReference type="Gene3D" id="3.30.565.10">
    <property type="entry name" value="Histidine kinase-like ATPase, C-terminal domain"/>
    <property type="match status" value="1"/>
</dbReference>
<dbReference type="Pfam" id="PF00672">
    <property type="entry name" value="HAMP"/>
    <property type="match status" value="1"/>
</dbReference>
<dbReference type="InterPro" id="IPR004358">
    <property type="entry name" value="Sig_transdc_His_kin-like_C"/>
</dbReference>
<evidence type="ECO:0000256" key="10">
    <source>
        <dbReference type="ARBA" id="ARBA00023136"/>
    </source>
</evidence>
<evidence type="ECO:0000256" key="1">
    <source>
        <dbReference type="ARBA" id="ARBA00000085"/>
    </source>
</evidence>
<dbReference type="Proteomes" id="UP000756710">
    <property type="component" value="Unassembled WGS sequence"/>
</dbReference>
<dbReference type="SMART" id="SM00387">
    <property type="entry name" value="HATPase_c"/>
    <property type="match status" value="1"/>
</dbReference>
<evidence type="ECO:0000256" key="5">
    <source>
        <dbReference type="ARBA" id="ARBA00022679"/>
    </source>
</evidence>
<proteinExistence type="predicted"/>
<evidence type="ECO:0000259" key="14">
    <source>
        <dbReference type="PROSITE" id="PS50885"/>
    </source>
</evidence>
<gene>
    <name evidence="16" type="ORF">J2Z30_007277</name>
    <name evidence="15" type="ORF">SIRAN7843</name>
</gene>
<keyword evidence="5" id="KW-0808">Transferase</keyword>
<dbReference type="SMART" id="SM00388">
    <property type="entry name" value="HisKA"/>
    <property type="match status" value="1"/>
</dbReference>
<dbReference type="AlphaFoldDB" id="A0A061A5Z0"/>
<dbReference type="InterPro" id="IPR050428">
    <property type="entry name" value="TCS_sensor_his_kinase"/>
</dbReference>
<accession>A0A061A5Z0</accession>
<dbReference type="EMBL" id="LK022848">
    <property type="protein sequence ID" value="CDR12963.1"/>
    <property type="molecule type" value="Genomic_DNA"/>
</dbReference>
<comment type="catalytic activity">
    <reaction evidence="1">
        <text>ATP + protein L-histidine = ADP + protein N-phospho-L-histidine.</text>
        <dbReference type="EC" id="2.7.13.3"/>
    </reaction>
</comment>
<dbReference type="PANTHER" id="PTHR45436">
    <property type="entry name" value="SENSOR HISTIDINE KINASE YKOH"/>
    <property type="match status" value="1"/>
</dbReference>
<keyword evidence="4" id="KW-0597">Phosphoprotein</keyword>
<dbReference type="PRINTS" id="PR00344">
    <property type="entry name" value="BCTRLSENSOR"/>
</dbReference>
<dbReference type="PROSITE" id="PS50109">
    <property type="entry name" value="HIS_KIN"/>
    <property type="match status" value="1"/>
</dbReference>
<dbReference type="InterPro" id="IPR003660">
    <property type="entry name" value="HAMP_dom"/>
</dbReference>
<feature type="domain" description="HAMP" evidence="14">
    <location>
        <begin position="120"/>
        <end position="173"/>
    </location>
</feature>
<dbReference type="InterPro" id="IPR005467">
    <property type="entry name" value="His_kinase_dom"/>
</dbReference>
<dbReference type="EC" id="2.7.13.3" evidence="3"/>
<dbReference type="SUPFAM" id="SSF47384">
    <property type="entry name" value="Homodimeric domain of signal transducing histidine kinase"/>
    <property type="match status" value="1"/>
</dbReference>
<evidence type="ECO:0000256" key="4">
    <source>
        <dbReference type="ARBA" id="ARBA00022553"/>
    </source>
</evidence>
<feature type="transmembrane region" description="Helical" evidence="12">
    <location>
        <begin position="14"/>
        <end position="37"/>
    </location>
</feature>
<sequence length="418" mass="45121">MNARLGRLPIRTRLALLNATVFVVGGGTLLALTLVSVREILGENSPTVTATQAESAVDPDALPTVPALPAERPACAYRADSSKRFAIFRQDVLDELLTRSLLLLAAVGVLSLLASWWVARRALRRIGRVTTTARDIGDRNLHARLALVGPDDEVKELADTFDAMLDRLERSFAEQRRFTAHASHELRTPLTLQRTALEIPLSQGRVPPDLLPDIRRALNATQRSERLIAALLALAKGESGVLVPVAVDLIEQARTAIADVLVEAGEAEVTVDARLRSAPVRGDQSLLTQLTANLVTNAVRHNERGGSVHVRTGLTDRGDAFVEVFNTGPVIEERQLPALFEPFRRGGGRRRGSGLGLSVVRAVTATHQGKLTARPNPGGGLTVRVELPPRLPDRPQRRPPVPSPPADRPPPVSCEPPG</sequence>
<dbReference type="InterPro" id="IPR003661">
    <property type="entry name" value="HisK_dim/P_dom"/>
</dbReference>
<keyword evidence="9" id="KW-0902">Two-component regulatory system</keyword>
<dbReference type="SUPFAM" id="SSF158472">
    <property type="entry name" value="HAMP domain-like"/>
    <property type="match status" value="1"/>
</dbReference>
<evidence type="ECO:0000313" key="17">
    <source>
        <dbReference type="Proteomes" id="UP000756710"/>
    </source>
</evidence>
<dbReference type="SUPFAM" id="SSF55874">
    <property type="entry name" value="ATPase domain of HSP90 chaperone/DNA topoisomerase II/histidine kinase"/>
    <property type="match status" value="1"/>
</dbReference>
<evidence type="ECO:0000256" key="3">
    <source>
        <dbReference type="ARBA" id="ARBA00012438"/>
    </source>
</evidence>
<dbReference type="PANTHER" id="PTHR45436:SF5">
    <property type="entry name" value="SENSOR HISTIDINE KINASE TRCS"/>
    <property type="match status" value="1"/>
</dbReference>
<reference evidence="15" key="1">
    <citation type="submission" date="2014-05" db="EMBL/GenBank/DDBJ databases">
        <authorList>
            <person name="Horn Fabian"/>
        </authorList>
    </citation>
    <scope>NUCLEOTIDE SEQUENCE</scope>
</reference>
<keyword evidence="8 12" id="KW-1133">Transmembrane helix</keyword>
<dbReference type="Pfam" id="PF00512">
    <property type="entry name" value="HisKA"/>
    <property type="match status" value="1"/>
</dbReference>
<keyword evidence="6 12" id="KW-0812">Transmembrane</keyword>
<keyword evidence="10 12" id="KW-0472">Membrane</keyword>
<feature type="region of interest" description="Disordered" evidence="11">
    <location>
        <begin position="368"/>
        <end position="418"/>
    </location>
</feature>
<evidence type="ECO:0000256" key="9">
    <source>
        <dbReference type="ARBA" id="ARBA00023012"/>
    </source>
</evidence>
<dbReference type="Gene3D" id="6.10.340.10">
    <property type="match status" value="1"/>
</dbReference>
<name>A0A061A5Z0_9ACTN</name>
<dbReference type="GO" id="GO:0005886">
    <property type="term" value="C:plasma membrane"/>
    <property type="evidence" value="ECO:0007669"/>
    <property type="project" value="UniProtKB-SubCell"/>
</dbReference>
<keyword evidence="17" id="KW-1185">Reference proteome</keyword>
<evidence type="ECO:0000259" key="13">
    <source>
        <dbReference type="PROSITE" id="PS50109"/>
    </source>
</evidence>
<keyword evidence="7 15" id="KW-0418">Kinase</keyword>
<dbReference type="Pfam" id="PF02518">
    <property type="entry name" value="HATPase_c"/>
    <property type="match status" value="1"/>
</dbReference>
<evidence type="ECO:0000256" key="2">
    <source>
        <dbReference type="ARBA" id="ARBA00004236"/>
    </source>
</evidence>
<evidence type="ECO:0000256" key="11">
    <source>
        <dbReference type="SAM" id="MobiDB-lite"/>
    </source>
</evidence>
<feature type="transmembrane region" description="Helical" evidence="12">
    <location>
        <begin position="101"/>
        <end position="119"/>
    </location>
</feature>
<evidence type="ECO:0000313" key="16">
    <source>
        <dbReference type="EMBL" id="MBP2066229.1"/>
    </source>
</evidence>
<comment type="subcellular location">
    <subcellularLocation>
        <location evidence="2">Cell membrane</location>
    </subcellularLocation>
</comment>
<feature type="domain" description="Histidine kinase" evidence="13">
    <location>
        <begin position="181"/>
        <end position="391"/>
    </location>
</feature>
<evidence type="ECO:0000313" key="15">
    <source>
        <dbReference type="EMBL" id="CDR12963.1"/>
    </source>
</evidence>
<dbReference type="CDD" id="cd06225">
    <property type="entry name" value="HAMP"/>
    <property type="match status" value="1"/>
</dbReference>
<evidence type="ECO:0000256" key="8">
    <source>
        <dbReference type="ARBA" id="ARBA00022989"/>
    </source>
</evidence>
<dbReference type="GO" id="GO:0000155">
    <property type="term" value="F:phosphorelay sensor kinase activity"/>
    <property type="evidence" value="ECO:0007669"/>
    <property type="project" value="InterPro"/>
</dbReference>
<dbReference type="RefSeq" id="WP_052701658.1">
    <property type="nucleotide sequence ID" value="NZ_BAABDR010000008.1"/>
</dbReference>
<dbReference type="InterPro" id="IPR036097">
    <property type="entry name" value="HisK_dim/P_sf"/>
</dbReference>
<dbReference type="PROSITE" id="PS50885">
    <property type="entry name" value="HAMP"/>
    <property type="match status" value="1"/>
</dbReference>
<protein>
    <recommendedName>
        <fullName evidence="3">histidine kinase</fullName>
        <ecNumber evidence="3">2.7.13.3</ecNumber>
    </recommendedName>
</protein>
<dbReference type="InterPro" id="IPR003594">
    <property type="entry name" value="HATPase_dom"/>
</dbReference>
<evidence type="ECO:0000256" key="6">
    <source>
        <dbReference type="ARBA" id="ARBA00022692"/>
    </source>
</evidence>
<evidence type="ECO:0000256" key="12">
    <source>
        <dbReference type="SAM" id="Phobius"/>
    </source>
</evidence>
<reference evidence="16 17" key="2">
    <citation type="submission" date="2021-03" db="EMBL/GenBank/DDBJ databases">
        <title>Genomic Encyclopedia of Type Strains, Phase IV (KMG-IV): sequencing the most valuable type-strain genomes for metagenomic binning, comparative biology and taxonomic classification.</title>
        <authorList>
            <person name="Goeker M."/>
        </authorList>
    </citation>
    <scope>NUCLEOTIDE SEQUENCE [LARGE SCALE GENOMIC DNA]</scope>
    <source>
        <strain evidence="16 17">DSM 41954</strain>
    </source>
</reference>
<dbReference type="EMBL" id="JAGGLR010000023">
    <property type="protein sequence ID" value="MBP2066229.1"/>
    <property type="molecule type" value="Genomic_DNA"/>
</dbReference>
<evidence type="ECO:0000256" key="7">
    <source>
        <dbReference type="ARBA" id="ARBA00022777"/>
    </source>
</evidence>
<dbReference type="HOGENOM" id="CLU_000445_89_3_11"/>
<feature type="compositionally biased region" description="Pro residues" evidence="11">
    <location>
        <begin position="398"/>
        <end position="418"/>
    </location>
</feature>
<organism evidence="15">
    <name type="scientific">Streptomyces iranensis</name>
    <dbReference type="NCBI Taxonomy" id="576784"/>
    <lineage>
        <taxon>Bacteria</taxon>
        <taxon>Bacillati</taxon>
        <taxon>Actinomycetota</taxon>
        <taxon>Actinomycetes</taxon>
        <taxon>Kitasatosporales</taxon>
        <taxon>Streptomycetaceae</taxon>
        <taxon>Streptomyces</taxon>
        <taxon>Streptomyces violaceusniger group</taxon>
    </lineage>
</organism>
<dbReference type="Gene3D" id="1.10.287.130">
    <property type="match status" value="1"/>
</dbReference>
<dbReference type="SMART" id="SM00304">
    <property type="entry name" value="HAMP"/>
    <property type="match status" value="1"/>
</dbReference>
<dbReference type="InterPro" id="IPR036890">
    <property type="entry name" value="HATPase_C_sf"/>
</dbReference>
<dbReference type="CDD" id="cd00082">
    <property type="entry name" value="HisKA"/>
    <property type="match status" value="1"/>
</dbReference>